<feature type="compositionally biased region" description="Basic and acidic residues" evidence="1">
    <location>
        <begin position="75"/>
        <end position="84"/>
    </location>
</feature>
<gene>
    <name evidence="2" type="ORF">SARC_03619</name>
</gene>
<dbReference type="AlphaFoldDB" id="A0A0L0G7G9"/>
<evidence type="ECO:0000313" key="2">
    <source>
        <dbReference type="EMBL" id="KNC84163.1"/>
    </source>
</evidence>
<dbReference type="EMBL" id="KQ241783">
    <property type="protein sequence ID" value="KNC84163.1"/>
    <property type="molecule type" value="Genomic_DNA"/>
</dbReference>
<dbReference type="Proteomes" id="UP000054560">
    <property type="component" value="Unassembled WGS sequence"/>
</dbReference>
<protein>
    <submittedName>
        <fullName evidence="2">Uncharacterized protein</fullName>
    </submittedName>
</protein>
<feature type="compositionally biased region" description="Polar residues" evidence="1">
    <location>
        <begin position="62"/>
        <end position="74"/>
    </location>
</feature>
<sequence length="124" mass="13773">MVKIDDSLWKRIGHAYKDPIAVKMFPTDKVILINCAPTDFDSCQSDDTDVEEPVKTKDTSDSDSNIQYESNNDGKITDNEKEIEPQADVDIPVTESAIVEPVSEPVETVPADKRAEPEPPQNRA</sequence>
<feature type="compositionally biased region" description="Low complexity" evidence="1">
    <location>
        <begin position="99"/>
        <end position="109"/>
    </location>
</feature>
<name>A0A0L0G7G9_9EUKA</name>
<dbReference type="GeneID" id="25904123"/>
<dbReference type="RefSeq" id="XP_014158065.1">
    <property type="nucleotide sequence ID" value="XM_014302590.1"/>
</dbReference>
<evidence type="ECO:0000256" key="1">
    <source>
        <dbReference type="SAM" id="MobiDB-lite"/>
    </source>
</evidence>
<reference evidence="2 3" key="1">
    <citation type="submission" date="2011-02" db="EMBL/GenBank/DDBJ databases">
        <title>The Genome Sequence of Sphaeroforma arctica JP610.</title>
        <authorList>
            <consortium name="The Broad Institute Genome Sequencing Platform"/>
            <person name="Russ C."/>
            <person name="Cuomo C."/>
            <person name="Young S.K."/>
            <person name="Zeng Q."/>
            <person name="Gargeya S."/>
            <person name="Alvarado L."/>
            <person name="Berlin A."/>
            <person name="Chapman S.B."/>
            <person name="Chen Z."/>
            <person name="Freedman E."/>
            <person name="Gellesch M."/>
            <person name="Goldberg J."/>
            <person name="Griggs A."/>
            <person name="Gujja S."/>
            <person name="Heilman E."/>
            <person name="Heiman D."/>
            <person name="Howarth C."/>
            <person name="Mehta T."/>
            <person name="Neiman D."/>
            <person name="Pearson M."/>
            <person name="Roberts A."/>
            <person name="Saif S."/>
            <person name="Shea T."/>
            <person name="Shenoy N."/>
            <person name="Sisk P."/>
            <person name="Stolte C."/>
            <person name="Sykes S."/>
            <person name="White J."/>
            <person name="Yandava C."/>
            <person name="Burger G."/>
            <person name="Gray M.W."/>
            <person name="Holland P.W.H."/>
            <person name="King N."/>
            <person name="Lang F.B.F."/>
            <person name="Roger A.J."/>
            <person name="Ruiz-Trillo I."/>
            <person name="Haas B."/>
            <person name="Nusbaum C."/>
            <person name="Birren B."/>
        </authorList>
    </citation>
    <scope>NUCLEOTIDE SEQUENCE [LARGE SCALE GENOMIC DNA]</scope>
    <source>
        <strain evidence="2 3">JP610</strain>
    </source>
</reference>
<proteinExistence type="predicted"/>
<keyword evidence="3" id="KW-1185">Reference proteome</keyword>
<evidence type="ECO:0000313" key="3">
    <source>
        <dbReference type="Proteomes" id="UP000054560"/>
    </source>
</evidence>
<organism evidence="2 3">
    <name type="scientific">Sphaeroforma arctica JP610</name>
    <dbReference type="NCBI Taxonomy" id="667725"/>
    <lineage>
        <taxon>Eukaryota</taxon>
        <taxon>Ichthyosporea</taxon>
        <taxon>Ichthyophonida</taxon>
        <taxon>Sphaeroforma</taxon>
    </lineage>
</organism>
<accession>A0A0L0G7G9</accession>
<feature type="region of interest" description="Disordered" evidence="1">
    <location>
        <begin position="38"/>
        <end position="124"/>
    </location>
</feature>